<dbReference type="Gene3D" id="3.40.250.10">
    <property type="entry name" value="Rhodanese-like domain"/>
    <property type="match status" value="1"/>
</dbReference>
<feature type="domain" description="Rhodanese" evidence="2">
    <location>
        <begin position="31"/>
        <end position="140"/>
    </location>
</feature>
<dbReference type="Pfam" id="PF00581">
    <property type="entry name" value="Rhodanese"/>
    <property type="match status" value="1"/>
</dbReference>
<protein>
    <recommendedName>
        <fullName evidence="2">Rhodanese domain-containing protein</fullName>
    </recommendedName>
</protein>
<evidence type="ECO:0000313" key="4">
    <source>
        <dbReference type="Proteomes" id="UP000075573"/>
    </source>
</evidence>
<sequence>MRKSMKVLTARQAWEMLEKDPENATGNADEGAPRPILVDVRTPPEWMHVGLPDADAMTAPLLCITWQPDRQQEFVEALLEAVPDQQTPLLFLCRSGVRSHHAALLAENAGYADVSNIVDGFEDQHGPGKGWRSSGLPSSYMPLSGS</sequence>
<name>A0A149QRC5_9PROT</name>
<evidence type="ECO:0000256" key="1">
    <source>
        <dbReference type="SAM" id="MobiDB-lite"/>
    </source>
</evidence>
<dbReference type="PROSITE" id="PS50206">
    <property type="entry name" value="RHODANESE_3"/>
    <property type="match status" value="1"/>
</dbReference>
<dbReference type="SMART" id="SM00450">
    <property type="entry name" value="RHOD"/>
    <property type="match status" value="1"/>
</dbReference>
<dbReference type="GO" id="GO:0004792">
    <property type="term" value="F:thiosulfate-cyanide sulfurtransferase activity"/>
    <property type="evidence" value="ECO:0007669"/>
    <property type="project" value="TreeGrafter"/>
</dbReference>
<gene>
    <name evidence="3" type="ORF">AD929_13960</name>
</gene>
<accession>A0A149QRC5</accession>
<dbReference type="AlphaFoldDB" id="A0A149QRC5"/>
<feature type="region of interest" description="Disordered" evidence="1">
    <location>
        <begin position="125"/>
        <end position="146"/>
    </location>
</feature>
<evidence type="ECO:0000259" key="2">
    <source>
        <dbReference type="PROSITE" id="PS50206"/>
    </source>
</evidence>
<dbReference type="EMBL" id="LHZB01000119">
    <property type="protein sequence ID" value="KXU99851.1"/>
    <property type="molecule type" value="Genomic_DNA"/>
</dbReference>
<evidence type="ECO:0000313" key="3">
    <source>
        <dbReference type="EMBL" id="KXU99851.1"/>
    </source>
</evidence>
<dbReference type="SUPFAM" id="SSF52821">
    <property type="entry name" value="Rhodanese/Cell cycle control phosphatase"/>
    <property type="match status" value="1"/>
</dbReference>
<comment type="caution">
    <text evidence="3">The sequence shown here is derived from an EMBL/GenBank/DDBJ whole genome shotgun (WGS) entry which is preliminary data.</text>
</comment>
<reference evidence="3 4" key="1">
    <citation type="submission" date="2015-06" db="EMBL/GenBank/DDBJ databases">
        <title>Improved classification and identification of acetic acid bacteria using matrix-assisted laser desorption/ionization time-of-flight mass spectrometry; Gluconobacter nephelii and Gluconobacter uchimurae are later heterotypic synonyms of Gluconobacter japonicus and Gluconobacter oxydans, respectively.</title>
        <authorList>
            <person name="Li L."/>
            <person name="Cleenwerck I."/>
            <person name="De Vuyst L."/>
            <person name="Vandamme P."/>
        </authorList>
    </citation>
    <scope>NUCLEOTIDE SEQUENCE [LARGE SCALE GENOMIC DNA]</scope>
    <source>
        <strain evidence="3 4">LMG 1764</strain>
    </source>
</reference>
<dbReference type="InterPro" id="IPR001763">
    <property type="entry name" value="Rhodanese-like_dom"/>
</dbReference>
<dbReference type="PATRIC" id="fig|442.7.peg.940"/>
<proteinExistence type="predicted"/>
<dbReference type="InterPro" id="IPR036873">
    <property type="entry name" value="Rhodanese-like_dom_sf"/>
</dbReference>
<dbReference type="PANTHER" id="PTHR44086:SF10">
    <property type="entry name" value="THIOSULFATE SULFURTRANSFERASE_RHODANESE-LIKE DOMAIN-CONTAINING PROTEIN 3"/>
    <property type="match status" value="1"/>
</dbReference>
<dbReference type="PANTHER" id="PTHR44086">
    <property type="entry name" value="THIOSULFATE SULFURTRANSFERASE RDL2, MITOCHONDRIAL-RELATED"/>
    <property type="match status" value="1"/>
</dbReference>
<dbReference type="Proteomes" id="UP000075573">
    <property type="component" value="Unassembled WGS sequence"/>
</dbReference>
<organism evidence="3 4">
    <name type="scientific">Gluconobacter potus</name>
    <dbReference type="NCBI Taxonomy" id="2724927"/>
    <lineage>
        <taxon>Bacteria</taxon>
        <taxon>Pseudomonadati</taxon>
        <taxon>Pseudomonadota</taxon>
        <taxon>Alphaproteobacteria</taxon>
        <taxon>Acetobacterales</taxon>
        <taxon>Acetobacteraceae</taxon>
        <taxon>Gluconobacter</taxon>
    </lineage>
</organism>